<keyword evidence="1" id="KW-0472">Membrane</keyword>
<evidence type="ECO:0000313" key="3">
    <source>
        <dbReference type="Proteomes" id="UP001415857"/>
    </source>
</evidence>
<reference evidence="2 3" key="1">
    <citation type="journal article" date="2024" name="Plant J.">
        <title>Genome sequences and population genomics reveal climatic adaptation and genomic divergence between two closely related sweetgum species.</title>
        <authorList>
            <person name="Xu W.Q."/>
            <person name="Ren C.Q."/>
            <person name="Zhang X.Y."/>
            <person name="Comes H.P."/>
            <person name="Liu X.H."/>
            <person name="Li Y.G."/>
            <person name="Kettle C.J."/>
            <person name="Jalonen R."/>
            <person name="Gaisberger H."/>
            <person name="Ma Y.Z."/>
            <person name="Qiu Y.X."/>
        </authorList>
    </citation>
    <scope>NUCLEOTIDE SEQUENCE [LARGE SCALE GENOMIC DNA]</scope>
    <source>
        <strain evidence="2">Hangzhou</strain>
    </source>
</reference>
<evidence type="ECO:0000256" key="1">
    <source>
        <dbReference type="SAM" id="Phobius"/>
    </source>
</evidence>
<accession>A0AAP0N9T4</accession>
<name>A0AAP0N9T4_LIQFO</name>
<evidence type="ECO:0000313" key="2">
    <source>
        <dbReference type="EMBL" id="KAK9267324.1"/>
    </source>
</evidence>
<comment type="caution">
    <text evidence="2">The sequence shown here is derived from an EMBL/GenBank/DDBJ whole genome shotgun (WGS) entry which is preliminary data.</text>
</comment>
<keyword evidence="1" id="KW-0812">Transmembrane</keyword>
<dbReference type="AlphaFoldDB" id="A0AAP0N9T4"/>
<keyword evidence="1" id="KW-1133">Transmembrane helix</keyword>
<sequence>MSRSLPTSMKDVHYDNAKFRHRSIFKVITQTLLTSSRKRDCISCSTGKFLVLLMIGGLAYLMLTHSSHIHSVSGGLAESIKTVEGDKLAMEGGSRFKKFWRKPPRLPPRLSPDENW</sequence>
<dbReference type="EMBL" id="JBBPBK010000016">
    <property type="protein sequence ID" value="KAK9267324.1"/>
    <property type="molecule type" value="Genomic_DNA"/>
</dbReference>
<organism evidence="2 3">
    <name type="scientific">Liquidambar formosana</name>
    <name type="common">Formosan gum</name>
    <dbReference type="NCBI Taxonomy" id="63359"/>
    <lineage>
        <taxon>Eukaryota</taxon>
        <taxon>Viridiplantae</taxon>
        <taxon>Streptophyta</taxon>
        <taxon>Embryophyta</taxon>
        <taxon>Tracheophyta</taxon>
        <taxon>Spermatophyta</taxon>
        <taxon>Magnoliopsida</taxon>
        <taxon>eudicotyledons</taxon>
        <taxon>Gunneridae</taxon>
        <taxon>Pentapetalae</taxon>
        <taxon>Saxifragales</taxon>
        <taxon>Altingiaceae</taxon>
        <taxon>Liquidambar</taxon>
    </lineage>
</organism>
<proteinExistence type="predicted"/>
<dbReference type="Proteomes" id="UP001415857">
    <property type="component" value="Unassembled WGS sequence"/>
</dbReference>
<feature type="transmembrane region" description="Helical" evidence="1">
    <location>
        <begin position="46"/>
        <end position="63"/>
    </location>
</feature>
<gene>
    <name evidence="2" type="ORF">L1049_009748</name>
</gene>
<protein>
    <submittedName>
        <fullName evidence="2">Uncharacterized protein</fullName>
    </submittedName>
</protein>
<keyword evidence="3" id="KW-1185">Reference proteome</keyword>